<organism evidence="9 10">
    <name type="scientific">Fomitopsis schrenkii</name>
    <name type="common">Brown rot fungus</name>
    <dbReference type="NCBI Taxonomy" id="2126942"/>
    <lineage>
        <taxon>Eukaryota</taxon>
        <taxon>Fungi</taxon>
        <taxon>Dikarya</taxon>
        <taxon>Basidiomycota</taxon>
        <taxon>Agaricomycotina</taxon>
        <taxon>Agaricomycetes</taxon>
        <taxon>Polyporales</taxon>
        <taxon>Fomitopsis</taxon>
    </lineage>
</organism>
<dbReference type="Proteomes" id="UP000015241">
    <property type="component" value="Unassembled WGS sequence"/>
</dbReference>
<feature type="transmembrane region" description="Helical" evidence="7">
    <location>
        <begin position="698"/>
        <end position="716"/>
    </location>
</feature>
<dbReference type="HOGENOM" id="CLU_009646_3_0_1"/>
<dbReference type="PANTHER" id="PTHR22950:SF666">
    <property type="entry name" value="VACUOLAR AMINO ACID TRANSPORTER 4"/>
    <property type="match status" value="1"/>
</dbReference>
<feature type="region of interest" description="Disordered" evidence="6">
    <location>
        <begin position="197"/>
        <end position="220"/>
    </location>
</feature>
<dbReference type="InParanoid" id="S8FT51"/>
<dbReference type="InterPro" id="IPR013057">
    <property type="entry name" value="AA_transpt_TM"/>
</dbReference>
<feature type="region of interest" description="Disordered" evidence="6">
    <location>
        <begin position="265"/>
        <end position="334"/>
    </location>
</feature>
<dbReference type="AlphaFoldDB" id="S8FT51"/>
<evidence type="ECO:0000256" key="3">
    <source>
        <dbReference type="ARBA" id="ARBA00022692"/>
    </source>
</evidence>
<feature type="transmembrane region" description="Helical" evidence="7">
    <location>
        <begin position="520"/>
        <end position="541"/>
    </location>
</feature>
<feature type="transmembrane region" description="Helical" evidence="7">
    <location>
        <begin position="369"/>
        <end position="390"/>
    </location>
</feature>
<gene>
    <name evidence="9" type="ORF">FOMPIDRAFT_1120550</name>
</gene>
<keyword evidence="3 7" id="KW-0812">Transmembrane</keyword>
<dbReference type="PANTHER" id="PTHR22950">
    <property type="entry name" value="AMINO ACID TRANSPORTER"/>
    <property type="match status" value="1"/>
</dbReference>
<dbReference type="GO" id="GO:0015179">
    <property type="term" value="F:L-amino acid transmembrane transporter activity"/>
    <property type="evidence" value="ECO:0007669"/>
    <property type="project" value="TreeGrafter"/>
</dbReference>
<comment type="subcellular location">
    <subcellularLocation>
        <location evidence="1">Membrane</location>
        <topology evidence="1">Multi-pass membrane protein</topology>
    </subcellularLocation>
</comment>
<feature type="transmembrane region" description="Helical" evidence="7">
    <location>
        <begin position="642"/>
        <end position="659"/>
    </location>
</feature>
<evidence type="ECO:0000256" key="6">
    <source>
        <dbReference type="SAM" id="MobiDB-lite"/>
    </source>
</evidence>
<feature type="transmembrane region" description="Helical" evidence="7">
    <location>
        <begin position="411"/>
        <end position="434"/>
    </location>
</feature>
<evidence type="ECO:0000313" key="10">
    <source>
        <dbReference type="Proteomes" id="UP000015241"/>
    </source>
</evidence>
<feature type="compositionally biased region" description="Acidic residues" evidence="6">
    <location>
        <begin position="265"/>
        <end position="276"/>
    </location>
</feature>
<feature type="transmembrane region" description="Helical" evidence="7">
    <location>
        <begin position="665"/>
        <end position="686"/>
    </location>
</feature>
<dbReference type="OrthoDB" id="1684102at2759"/>
<dbReference type="STRING" id="743788.S8FT51"/>
<evidence type="ECO:0000256" key="4">
    <source>
        <dbReference type="ARBA" id="ARBA00022989"/>
    </source>
</evidence>
<feature type="transmembrane region" description="Helical" evidence="7">
    <location>
        <begin position="483"/>
        <end position="505"/>
    </location>
</feature>
<evidence type="ECO:0000256" key="1">
    <source>
        <dbReference type="ARBA" id="ARBA00004141"/>
    </source>
</evidence>
<dbReference type="Pfam" id="PF01490">
    <property type="entry name" value="Aa_trans"/>
    <property type="match status" value="1"/>
</dbReference>
<evidence type="ECO:0000256" key="5">
    <source>
        <dbReference type="ARBA" id="ARBA00023136"/>
    </source>
</evidence>
<proteinExistence type="inferred from homology"/>
<name>S8FT51_FOMSC</name>
<dbReference type="GO" id="GO:0005774">
    <property type="term" value="C:vacuolar membrane"/>
    <property type="evidence" value="ECO:0007669"/>
    <property type="project" value="TreeGrafter"/>
</dbReference>
<dbReference type="eggNOG" id="KOG1304">
    <property type="taxonomic scope" value="Eukaryota"/>
</dbReference>
<reference evidence="9 10" key="1">
    <citation type="journal article" date="2012" name="Science">
        <title>The Paleozoic origin of enzymatic lignin decomposition reconstructed from 31 fungal genomes.</title>
        <authorList>
            <person name="Floudas D."/>
            <person name="Binder M."/>
            <person name="Riley R."/>
            <person name="Barry K."/>
            <person name="Blanchette R.A."/>
            <person name="Henrissat B."/>
            <person name="Martinez A.T."/>
            <person name="Otillar R."/>
            <person name="Spatafora J.W."/>
            <person name="Yadav J.S."/>
            <person name="Aerts A."/>
            <person name="Benoit I."/>
            <person name="Boyd A."/>
            <person name="Carlson A."/>
            <person name="Copeland A."/>
            <person name="Coutinho P.M."/>
            <person name="de Vries R.P."/>
            <person name="Ferreira P."/>
            <person name="Findley K."/>
            <person name="Foster B."/>
            <person name="Gaskell J."/>
            <person name="Glotzer D."/>
            <person name="Gorecki P."/>
            <person name="Heitman J."/>
            <person name="Hesse C."/>
            <person name="Hori C."/>
            <person name="Igarashi K."/>
            <person name="Jurgens J.A."/>
            <person name="Kallen N."/>
            <person name="Kersten P."/>
            <person name="Kohler A."/>
            <person name="Kuees U."/>
            <person name="Kumar T.K.A."/>
            <person name="Kuo A."/>
            <person name="LaButti K."/>
            <person name="Larrondo L.F."/>
            <person name="Lindquist E."/>
            <person name="Ling A."/>
            <person name="Lombard V."/>
            <person name="Lucas S."/>
            <person name="Lundell T."/>
            <person name="Martin R."/>
            <person name="McLaughlin D.J."/>
            <person name="Morgenstern I."/>
            <person name="Morin E."/>
            <person name="Murat C."/>
            <person name="Nagy L.G."/>
            <person name="Nolan M."/>
            <person name="Ohm R.A."/>
            <person name="Patyshakuliyeva A."/>
            <person name="Rokas A."/>
            <person name="Ruiz-Duenas F.J."/>
            <person name="Sabat G."/>
            <person name="Salamov A."/>
            <person name="Samejima M."/>
            <person name="Schmutz J."/>
            <person name="Slot J.C."/>
            <person name="St John F."/>
            <person name="Stenlid J."/>
            <person name="Sun H."/>
            <person name="Sun S."/>
            <person name="Syed K."/>
            <person name="Tsang A."/>
            <person name="Wiebenga A."/>
            <person name="Young D."/>
            <person name="Pisabarro A."/>
            <person name="Eastwood D.C."/>
            <person name="Martin F."/>
            <person name="Cullen D."/>
            <person name="Grigoriev I.V."/>
            <person name="Hibbett D.S."/>
        </authorList>
    </citation>
    <scope>NUCLEOTIDE SEQUENCE</scope>
    <source>
        <strain evidence="10">FP-58527</strain>
    </source>
</reference>
<dbReference type="EMBL" id="KE504142">
    <property type="protein sequence ID" value="EPT01370.1"/>
    <property type="molecule type" value="Genomic_DNA"/>
</dbReference>
<feature type="compositionally biased region" description="Low complexity" evidence="6">
    <location>
        <begin position="198"/>
        <end position="210"/>
    </location>
</feature>
<accession>S8FT51</accession>
<sequence length="747" mass="80598">MSSPSKPVNIASPRQGNPDLVGTPPTTLPISGSPSPRVLRAQYAGTPPPANIPRRGTPLGTPSVAGGSPMLLPTSLLGAGEPSSMASVGGISARRPSGAATPGSGTEGNALDDLTDEEKARILRRHLVSRQERDGPSSRGSVSGGSDNGAMSKRSSFSHPHAQREDSEPFPVPYHAPGADVTHNIYKWQADKRRQAARARSASFAGSTRSTDPAFQHIHEPGGFRRNYLIMRRGDDGPSELPHHVPRNFIEFLYLFGHFAGEDLEEVEEEEDDPWGDLEAQTDRPSQGTDHAGEAPLSLGLPPETSNDLHKASERSPLLPRSRSRRARSHSVSSHGDATVTQAVLMLLKSFVGTGILFLGKAFFNGGIIFSSAVLTFIALISLYSFLLLVKTKFVVSGSFGDIGGALYGPWMRYAILGSITVSQLGFVSAYTIFVAENLQSFVLAITNCAKLLGIQYFILLQMVIFLPLVLIRNLAKLSTTALVADVFILAGLIYIFGSEAAIMAERGHADVAFFNAKDWPLLIGTAVFSFEGIGLIIPITDAMKEPRKFPKVLTGVMLFLMVLFCGGGVMSYLTFGSDVQTVVIVNLDSTSKFTQIVQLLYSLAIMLSVPLQLFPAVRIMENGLFERSGKADTRVKWMKNCFRFVTVMFCCALSWAGASDLDKFVSFVGSFACVPLCYVYPAMLHYKACAQTRKQKIADLALMVFGLIAATYTTIQTVRLMVEPAPAVPPRLGSCDVPDGLFHGGN</sequence>
<feature type="transmembrane region" description="Helical" evidence="7">
    <location>
        <begin position="596"/>
        <end position="621"/>
    </location>
</feature>
<keyword evidence="5 7" id="KW-0472">Membrane</keyword>
<keyword evidence="4 7" id="KW-1133">Transmembrane helix</keyword>
<feature type="compositionally biased region" description="Polar residues" evidence="6">
    <location>
        <begin position="24"/>
        <end position="34"/>
    </location>
</feature>
<evidence type="ECO:0000313" key="9">
    <source>
        <dbReference type="EMBL" id="EPT01370.1"/>
    </source>
</evidence>
<comment type="similarity">
    <text evidence="2">Belongs to the amino acid/polyamine transporter 2 family.</text>
</comment>
<keyword evidence="10" id="KW-1185">Reference proteome</keyword>
<feature type="transmembrane region" description="Helical" evidence="7">
    <location>
        <begin position="454"/>
        <end position="471"/>
    </location>
</feature>
<dbReference type="FunCoup" id="S8FT51">
    <property type="interactions" value="65"/>
</dbReference>
<feature type="region of interest" description="Disordered" evidence="6">
    <location>
        <begin position="1"/>
        <end position="178"/>
    </location>
</feature>
<feature type="domain" description="Amino acid transporter transmembrane" evidence="8">
    <location>
        <begin position="338"/>
        <end position="719"/>
    </location>
</feature>
<protein>
    <recommendedName>
        <fullName evidence="8">Amino acid transporter transmembrane domain-containing protein</fullName>
    </recommendedName>
</protein>
<evidence type="ECO:0000256" key="7">
    <source>
        <dbReference type="SAM" id="Phobius"/>
    </source>
</evidence>
<evidence type="ECO:0000259" key="8">
    <source>
        <dbReference type="Pfam" id="PF01490"/>
    </source>
</evidence>
<evidence type="ECO:0000256" key="2">
    <source>
        <dbReference type="ARBA" id="ARBA00008066"/>
    </source>
</evidence>
<feature type="transmembrane region" description="Helical" evidence="7">
    <location>
        <begin position="553"/>
        <end position="576"/>
    </location>
</feature>